<evidence type="ECO:0000256" key="1">
    <source>
        <dbReference type="ARBA" id="ARBA00004496"/>
    </source>
</evidence>
<dbReference type="SUPFAM" id="SSF46785">
    <property type="entry name" value="Winged helix' DNA-binding domain"/>
    <property type="match status" value="1"/>
</dbReference>
<dbReference type="PRINTS" id="PR00598">
    <property type="entry name" value="HTHMARR"/>
</dbReference>
<dbReference type="RefSeq" id="WP_322936186.1">
    <property type="nucleotide sequence ID" value="NZ_FONG01000015.1"/>
</dbReference>
<dbReference type="Pfam" id="PF22381">
    <property type="entry name" value="Staph_reg_Sar_Rot"/>
    <property type="match status" value="1"/>
</dbReference>
<dbReference type="Proteomes" id="UP000199323">
    <property type="component" value="Unassembled WGS sequence"/>
</dbReference>
<evidence type="ECO:0000313" key="7">
    <source>
        <dbReference type="EMBL" id="SFF47637.1"/>
    </source>
</evidence>
<comment type="subcellular location">
    <subcellularLocation>
        <location evidence="1">Cytoplasm</location>
    </subcellularLocation>
</comment>
<keyword evidence="4 7" id="KW-0238">DNA-binding</keyword>
<evidence type="ECO:0000256" key="5">
    <source>
        <dbReference type="ARBA" id="ARBA00023163"/>
    </source>
</evidence>
<dbReference type="EMBL" id="FONG01000015">
    <property type="protein sequence ID" value="SFF47637.1"/>
    <property type="molecule type" value="Genomic_DNA"/>
</dbReference>
<reference evidence="7 8" key="1">
    <citation type="submission" date="2016-10" db="EMBL/GenBank/DDBJ databases">
        <authorList>
            <person name="de Groot N.N."/>
        </authorList>
    </citation>
    <scope>NUCLEOTIDE SEQUENCE [LARGE SCALE GENOMIC DNA]</scope>
    <source>
        <strain evidence="7 8">CGMCC 4.3510</strain>
    </source>
</reference>
<dbReference type="GO" id="GO:0003700">
    <property type="term" value="F:DNA-binding transcription factor activity"/>
    <property type="evidence" value="ECO:0007669"/>
    <property type="project" value="InterPro"/>
</dbReference>
<dbReference type="STRING" id="380248.SAMN05216251_115132"/>
<gene>
    <name evidence="7" type="ORF">SAMN05216251_115132</name>
</gene>
<keyword evidence="5" id="KW-0804">Transcription</keyword>
<evidence type="ECO:0000259" key="6">
    <source>
        <dbReference type="PROSITE" id="PS50995"/>
    </source>
</evidence>
<dbReference type="FunFam" id="1.10.10.10:FF:000163">
    <property type="entry name" value="MarR family transcriptional regulator"/>
    <property type="match status" value="1"/>
</dbReference>
<organism evidence="7 8">
    <name type="scientific">Actinacidiphila alni</name>
    <dbReference type="NCBI Taxonomy" id="380248"/>
    <lineage>
        <taxon>Bacteria</taxon>
        <taxon>Bacillati</taxon>
        <taxon>Actinomycetota</taxon>
        <taxon>Actinomycetes</taxon>
        <taxon>Kitasatosporales</taxon>
        <taxon>Streptomycetaceae</taxon>
        <taxon>Actinacidiphila</taxon>
    </lineage>
</organism>
<dbReference type="InterPro" id="IPR036390">
    <property type="entry name" value="WH_DNA-bd_sf"/>
</dbReference>
<dbReference type="InterPro" id="IPR036388">
    <property type="entry name" value="WH-like_DNA-bd_sf"/>
</dbReference>
<sequence length="168" mass="18396">MARMRTVRIRPARSGWDAGSALDDRICFALYAASRAVTGVYRPLLDGLGITYPQYLVMLVLWNAGGEGVTVKEMGRALHLDYGTVTPLLKRLEAAGLVRRARRQDDERAVQVTVTECGAALRDRTHGIAGAVGEAMGLAAEESDRIRDVLRRLTDNAARYANRPLTAE</sequence>
<proteinExistence type="predicted"/>
<evidence type="ECO:0000313" key="8">
    <source>
        <dbReference type="Proteomes" id="UP000199323"/>
    </source>
</evidence>
<dbReference type="InterPro" id="IPR039422">
    <property type="entry name" value="MarR/SlyA-like"/>
</dbReference>
<dbReference type="PANTHER" id="PTHR33164">
    <property type="entry name" value="TRANSCRIPTIONAL REGULATOR, MARR FAMILY"/>
    <property type="match status" value="1"/>
</dbReference>
<dbReference type="SMART" id="SM00347">
    <property type="entry name" value="HTH_MARR"/>
    <property type="match status" value="1"/>
</dbReference>
<keyword evidence="8" id="KW-1185">Reference proteome</keyword>
<protein>
    <submittedName>
        <fullName evidence="7">DNA-binding transcriptional regulator, MarR family</fullName>
    </submittedName>
</protein>
<dbReference type="GO" id="GO:0005737">
    <property type="term" value="C:cytoplasm"/>
    <property type="evidence" value="ECO:0007669"/>
    <property type="project" value="UniProtKB-SubCell"/>
</dbReference>
<keyword evidence="3" id="KW-0805">Transcription regulation</keyword>
<keyword evidence="2" id="KW-0963">Cytoplasm</keyword>
<dbReference type="InterPro" id="IPR055166">
    <property type="entry name" value="Transc_reg_Sar_Rot_HTH"/>
</dbReference>
<dbReference type="AlphaFoldDB" id="A0A1I2J2Z1"/>
<evidence type="ECO:0000256" key="2">
    <source>
        <dbReference type="ARBA" id="ARBA00022490"/>
    </source>
</evidence>
<feature type="domain" description="HTH marR-type" evidence="6">
    <location>
        <begin position="23"/>
        <end position="155"/>
    </location>
</feature>
<evidence type="ECO:0000256" key="4">
    <source>
        <dbReference type="ARBA" id="ARBA00023125"/>
    </source>
</evidence>
<accession>A0A1I2J2Z1</accession>
<dbReference type="PROSITE" id="PS50995">
    <property type="entry name" value="HTH_MARR_2"/>
    <property type="match status" value="1"/>
</dbReference>
<dbReference type="GO" id="GO:0003677">
    <property type="term" value="F:DNA binding"/>
    <property type="evidence" value="ECO:0007669"/>
    <property type="project" value="UniProtKB-KW"/>
</dbReference>
<evidence type="ECO:0000256" key="3">
    <source>
        <dbReference type="ARBA" id="ARBA00023015"/>
    </source>
</evidence>
<dbReference type="Gene3D" id="1.10.10.10">
    <property type="entry name" value="Winged helix-like DNA-binding domain superfamily/Winged helix DNA-binding domain"/>
    <property type="match status" value="1"/>
</dbReference>
<dbReference type="GO" id="GO:0006950">
    <property type="term" value="P:response to stress"/>
    <property type="evidence" value="ECO:0007669"/>
    <property type="project" value="TreeGrafter"/>
</dbReference>
<dbReference type="InterPro" id="IPR000835">
    <property type="entry name" value="HTH_MarR-typ"/>
</dbReference>
<name>A0A1I2J2Z1_9ACTN</name>
<dbReference type="PANTHER" id="PTHR33164:SF5">
    <property type="entry name" value="ORGANIC HYDROPEROXIDE RESISTANCE TRANSCRIPTIONAL REGULATOR"/>
    <property type="match status" value="1"/>
</dbReference>